<dbReference type="GO" id="GO:0016740">
    <property type="term" value="F:transferase activity"/>
    <property type="evidence" value="ECO:0007669"/>
    <property type="project" value="UniProtKB-KW"/>
</dbReference>
<feature type="compositionally biased region" description="Basic and acidic residues" evidence="1">
    <location>
        <begin position="118"/>
        <end position="127"/>
    </location>
</feature>
<proteinExistence type="predicted"/>
<reference evidence="2" key="1">
    <citation type="submission" date="2015-12" db="EMBL/GenBank/DDBJ databases">
        <title>Update maize B73 reference genome by single molecule sequencing technologies.</title>
        <authorList>
            <consortium name="Maize Genome Sequencing Project"/>
            <person name="Ware D."/>
        </authorList>
    </citation>
    <scope>NUCLEOTIDE SEQUENCE [LARGE SCALE GENOMIC DNA]</scope>
    <source>
        <tissue evidence="2">Seedling</tissue>
    </source>
</reference>
<evidence type="ECO:0000256" key="1">
    <source>
        <dbReference type="SAM" id="MobiDB-lite"/>
    </source>
</evidence>
<name>A0A1D6ND58_MAIZE</name>
<accession>A0A1D6ND58</accession>
<sequence>MACQNVVRYYKQNADETWFDVSLNSLLPGSVLNCQRQVSGCLIQKKPNGYSKIRNGQGLLTMMTTWPPSPPSGPQQPSIRETPRKKIQLSIETINNFSSRTAQSVHNVPDATQQRGELPGKRPDQPRQVRCLRGQRRARTTVAQQGQDRPQVWCMKKHNLSTPLLSAKLMF</sequence>
<feature type="region of interest" description="Disordered" evidence="1">
    <location>
        <begin position="102"/>
        <end position="127"/>
    </location>
</feature>
<feature type="compositionally biased region" description="Polar residues" evidence="1">
    <location>
        <begin position="102"/>
        <end position="115"/>
    </location>
</feature>
<dbReference type="AlphaFoldDB" id="A0A1D6ND58"/>
<protein>
    <submittedName>
        <fullName evidence="2">UDP-glycosyltransferase 88A1</fullName>
    </submittedName>
</protein>
<evidence type="ECO:0000313" key="2">
    <source>
        <dbReference type="EMBL" id="ONM38421.1"/>
    </source>
</evidence>
<keyword evidence="2" id="KW-0808">Transferase</keyword>
<gene>
    <name evidence="2" type="ORF">ZEAMMB73_Zm00001d043544</name>
</gene>
<dbReference type="EMBL" id="CM007649">
    <property type="protein sequence ID" value="ONM38421.1"/>
    <property type="molecule type" value="Genomic_DNA"/>
</dbReference>
<organism evidence="2">
    <name type="scientific">Zea mays</name>
    <name type="common">Maize</name>
    <dbReference type="NCBI Taxonomy" id="4577"/>
    <lineage>
        <taxon>Eukaryota</taxon>
        <taxon>Viridiplantae</taxon>
        <taxon>Streptophyta</taxon>
        <taxon>Embryophyta</taxon>
        <taxon>Tracheophyta</taxon>
        <taxon>Spermatophyta</taxon>
        <taxon>Magnoliopsida</taxon>
        <taxon>Liliopsida</taxon>
        <taxon>Poales</taxon>
        <taxon>Poaceae</taxon>
        <taxon>PACMAD clade</taxon>
        <taxon>Panicoideae</taxon>
        <taxon>Andropogonodae</taxon>
        <taxon>Andropogoneae</taxon>
        <taxon>Tripsacinae</taxon>
        <taxon>Zea</taxon>
    </lineage>
</organism>